<keyword evidence="18" id="KW-0051">Antiviral defense</keyword>
<dbReference type="GO" id="GO:0046872">
    <property type="term" value="F:metal ion binding"/>
    <property type="evidence" value="ECO:0007669"/>
    <property type="project" value="UniProtKB-KW"/>
</dbReference>
<feature type="compositionally biased region" description="Polar residues" evidence="20">
    <location>
        <begin position="297"/>
        <end position="313"/>
    </location>
</feature>
<dbReference type="InterPro" id="IPR021673">
    <property type="entry name" value="RLR_CTR"/>
</dbReference>
<dbReference type="InterPro" id="IPR014001">
    <property type="entry name" value="Helicase_ATP-bd"/>
</dbReference>
<dbReference type="Gene3D" id="3.40.50.300">
    <property type="entry name" value="P-loop containing nucleotide triphosphate hydrolases"/>
    <property type="match status" value="2"/>
</dbReference>
<gene>
    <name evidence="21" type="ORF">CGI_10024392</name>
</gene>
<dbReference type="InterPro" id="IPR038557">
    <property type="entry name" value="RLR_C_sf"/>
</dbReference>
<dbReference type="Pfam" id="PF18119">
    <property type="entry name" value="RIG-I_C"/>
    <property type="match status" value="1"/>
</dbReference>
<evidence type="ECO:0000256" key="13">
    <source>
        <dbReference type="ARBA" id="ARBA00022833"/>
    </source>
</evidence>
<dbReference type="InParanoid" id="K1PSM9"/>
<feature type="region of interest" description="Disordered" evidence="20">
    <location>
        <begin position="375"/>
        <end position="414"/>
    </location>
</feature>
<dbReference type="InterPro" id="IPR031964">
    <property type="entry name" value="CARD_dom"/>
</dbReference>
<sequence>MDFVLSYFDKLSTDRLRVGEDKTEIAQQVEIPDQAFLDHHNEDILMMCSNGPVSTLSGMVSIRCTLGTRDVPTLVGLYRPLIVRCARGIELLFHLKDAIDEQGRQEVRQAFRNLGDIASMECLLTHLEVSEHPQKWKMFVDALENNDYHYLADALKGQEVPKDVFIKFRKLLMEHNVEIIGQLNPADILPELYSRNVLNDMDKENIIAEQRMLGNMGATSVLLDRVWRRHTNWFKEFLDVLCKDYPDIVRIMDTDFYEEWQIANNRRVELPVKQFTRSLETSDNKKEDSDMAPPESSPSSNRLDSFGRKSSSSIREDYMSVTGDPQNTLGDRSTPPQDSIAFEPSGELMLNSFNSDSGDYDDEITHVKRRISEEQLNSLHSVQKREPEDKSIEDLGIPDTSGGHTTSFVSTTGSRSTNLRANIQAGDQENLSSIPSLSGGATSSLVGRLLQSIENCVNEDLQREGGAVPNIVGPEHPIIDTESVDENNESSDEEERIPAKPLNLRSYQMELAQAALQDKNCIIVAPTGSGKTHVAMKIIQNHREKRRRLNIPKVAFLVEQSALAEQQGKVCKEYLGCKVKVITGEKQRTESLQSLSCWIQKKDVLVITAQILVNALATGDIQIEAFSLIVFDECHHSHAKHPYNQIMAYYLDLKLEDKHKQLPQIVGLTASVGVGKAKNEEKAMDWIFSMMANMDAEELCVVEENKAELAQHVNIPDQDVVKTNSRKKNDFGRIIDGIMKAIHRWMNQSIHARALTDQSVLKPPAECGNDQYTQWLSRLWKEGAKIVDEKARRFIHSCRVNLDMYNKALIIYTDARTSDSLAFIKDELKRWDEHQIPDDTDRKLRSFFEKTQGRLQTYTMDPDHNNPKLMELRRLILQAFGNDADSRGIIFVRTRDLVKAIHRWMMETDDLRHLKPVMFTGAQAKSSAGGMTKVQQIDALSLFKEGRHKIVIATSVAEEGLDIQKCNLVIRYSYVSNEIAMVQARGRGRRENGKYFVVAEQGDKTAEREELNIIREAMMNRAIELLREKFRRERRECLYIILGLQKNAKTERDLAAKNKEGFLVRQGEYVLRCQKCSKYICMSNEVRKIQNAHHACICDDIKERVLGQRLPRPQFEDVDLKCAVGKLLCRSCGSDLGNISIYKNAQFPILKIEGLLMEDNMGRRDVKKKWKSVPFLVKEITAEDISQRARGEKLIDMM</sequence>
<dbReference type="PANTHER" id="PTHR14074:SF16">
    <property type="entry name" value="ANTIVIRAL INNATE IMMUNE RESPONSE RECEPTOR RIG-I"/>
    <property type="match status" value="1"/>
</dbReference>
<keyword evidence="6" id="KW-0597">Phosphoprotein</keyword>
<evidence type="ECO:0000256" key="8">
    <source>
        <dbReference type="ARBA" id="ARBA00022723"/>
    </source>
</evidence>
<dbReference type="CDD" id="cd01671">
    <property type="entry name" value="CARD"/>
    <property type="match status" value="1"/>
</dbReference>
<name>K1PSM9_MAGGI</name>
<dbReference type="AlphaFoldDB" id="K1PSM9"/>
<feature type="region of interest" description="Disordered" evidence="20">
    <location>
        <begin position="466"/>
        <end position="496"/>
    </location>
</feature>
<dbReference type="GO" id="GO:0003677">
    <property type="term" value="F:DNA binding"/>
    <property type="evidence" value="ECO:0007669"/>
    <property type="project" value="InterPro"/>
</dbReference>
<dbReference type="HOGENOM" id="CLU_006888_1_0_1"/>
<dbReference type="Pfam" id="PF16739">
    <property type="entry name" value="CARD_2"/>
    <property type="match status" value="2"/>
</dbReference>
<dbReference type="SMART" id="SM00487">
    <property type="entry name" value="DEXDc"/>
    <property type="match status" value="1"/>
</dbReference>
<feature type="compositionally biased region" description="Acidic residues" evidence="20">
    <location>
        <begin position="482"/>
        <end position="495"/>
    </location>
</feature>
<dbReference type="GO" id="GO:0016787">
    <property type="term" value="F:hydrolase activity"/>
    <property type="evidence" value="ECO:0007669"/>
    <property type="project" value="UniProtKB-KW"/>
</dbReference>
<keyword evidence="16" id="KW-0391">Immunity</keyword>
<dbReference type="Pfam" id="PF11648">
    <property type="entry name" value="RIG-I_C-RD"/>
    <property type="match status" value="1"/>
</dbReference>
<comment type="similarity">
    <text evidence="2">Belongs to the helicase family. RLR subfamily.</text>
</comment>
<evidence type="ECO:0000256" key="9">
    <source>
        <dbReference type="ARBA" id="ARBA00022737"/>
    </source>
</evidence>
<evidence type="ECO:0000256" key="7">
    <source>
        <dbReference type="ARBA" id="ARBA00022588"/>
    </source>
</evidence>
<evidence type="ECO:0000256" key="15">
    <source>
        <dbReference type="ARBA" id="ARBA00022843"/>
    </source>
</evidence>
<evidence type="ECO:0000256" key="2">
    <source>
        <dbReference type="ARBA" id="ARBA00006866"/>
    </source>
</evidence>
<evidence type="ECO:0000256" key="19">
    <source>
        <dbReference type="ARBA" id="ARBA00049390"/>
    </source>
</evidence>
<dbReference type="SUPFAM" id="SSF47986">
    <property type="entry name" value="DEATH domain"/>
    <property type="match status" value="1"/>
</dbReference>
<keyword evidence="10" id="KW-0547">Nucleotide-binding</keyword>
<feature type="compositionally biased region" description="Polar residues" evidence="20">
    <location>
        <begin position="323"/>
        <end position="337"/>
    </location>
</feature>
<keyword evidence="5" id="KW-1017">Isopeptide bond</keyword>
<feature type="compositionally biased region" description="Basic and acidic residues" evidence="20">
    <location>
        <begin position="280"/>
        <end position="289"/>
    </location>
</feature>
<evidence type="ECO:0000256" key="14">
    <source>
        <dbReference type="ARBA" id="ARBA00022840"/>
    </source>
</evidence>
<keyword evidence="17" id="KW-0694">RNA-binding</keyword>
<dbReference type="InterPro" id="IPR001650">
    <property type="entry name" value="Helicase_C-like"/>
</dbReference>
<dbReference type="Pfam" id="PF04851">
    <property type="entry name" value="ResIII"/>
    <property type="match status" value="1"/>
</dbReference>
<keyword evidence="12 21" id="KW-0347">Helicase</keyword>
<dbReference type="SMART" id="SM00490">
    <property type="entry name" value="HELICc"/>
    <property type="match status" value="1"/>
</dbReference>
<dbReference type="GO" id="GO:0003723">
    <property type="term" value="F:RNA binding"/>
    <property type="evidence" value="ECO:0007669"/>
    <property type="project" value="UniProtKB-KW"/>
</dbReference>
<keyword evidence="14" id="KW-0067">ATP-binding</keyword>
<evidence type="ECO:0000256" key="4">
    <source>
        <dbReference type="ARBA" id="ARBA00022490"/>
    </source>
</evidence>
<evidence type="ECO:0000256" key="5">
    <source>
        <dbReference type="ARBA" id="ARBA00022499"/>
    </source>
</evidence>
<dbReference type="Gene3D" id="2.170.150.30">
    <property type="entry name" value="RIG-I-like receptor, C-terminal regulatory domain"/>
    <property type="match status" value="1"/>
</dbReference>
<keyword evidence="11" id="KW-0378">Hydrolase</keyword>
<evidence type="ECO:0000256" key="10">
    <source>
        <dbReference type="ARBA" id="ARBA00022741"/>
    </source>
</evidence>
<dbReference type="Gene3D" id="1.10.533.10">
    <property type="entry name" value="Death Domain, Fas"/>
    <property type="match status" value="2"/>
</dbReference>
<evidence type="ECO:0000256" key="3">
    <source>
        <dbReference type="ARBA" id="ARBA00012552"/>
    </source>
</evidence>
<feature type="compositionally biased region" description="Basic and acidic residues" evidence="20">
    <location>
        <begin position="383"/>
        <end position="393"/>
    </location>
</feature>
<dbReference type="EC" id="3.6.4.13" evidence="3"/>
<evidence type="ECO:0000256" key="1">
    <source>
        <dbReference type="ARBA" id="ARBA00004496"/>
    </source>
</evidence>
<evidence type="ECO:0000256" key="6">
    <source>
        <dbReference type="ARBA" id="ARBA00022553"/>
    </source>
</evidence>
<dbReference type="InterPro" id="IPR006935">
    <property type="entry name" value="Helicase/UvrB_N"/>
</dbReference>
<keyword evidence="4" id="KW-0963">Cytoplasm</keyword>
<evidence type="ECO:0000256" key="20">
    <source>
        <dbReference type="SAM" id="MobiDB-lite"/>
    </source>
</evidence>
<dbReference type="Pfam" id="PF00271">
    <property type="entry name" value="Helicase_C"/>
    <property type="match status" value="1"/>
</dbReference>
<protein>
    <recommendedName>
        <fullName evidence="3">RNA helicase</fullName>
        <ecNumber evidence="3">3.6.4.13</ecNumber>
    </recommendedName>
</protein>
<evidence type="ECO:0000256" key="12">
    <source>
        <dbReference type="ARBA" id="ARBA00022806"/>
    </source>
</evidence>
<dbReference type="Gene3D" id="1.20.1320.30">
    <property type="match status" value="1"/>
</dbReference>
<dbReference type="PROSITE" id="PS51192">
    <property type="entry name" value="HELICASE_ATP_BIND_1"/>
    <property type="match status" value="1"/>
</dbReference>
<feature type="region of interest" description="Disordered" evidence="20">
    <location>
        <begin position="279"/>
        <end position="342"/>
    </location>
</feature>
<comment type="catalytic activity">
    <reaction evidence="19">
        <text>ATP + H2O = ADP + phosphate + H(+)</text>
        <dbReference type="Rhea" id="RHEA:13065"/>
        <dbReference type="ChEBI" id="CHEBI:15377"/>
        <dbReference type="ChEBI" id="CHEBI:15378"/>
        <dbReference type="ChEBI" id="CHEBI:30616"/>
        <dbReference type="ChEBI" id="CHEBI:43474"/>
        <dbReference type="ChEBI" id="CHEBI:456216"/>
        <dbReference type="EC" id="3.6.4.13"/>
    </reaction>
    <physiologicalReaction direction="left-to-right" evidence="19">
        <dbReference type="Rhea" id="RHEA:13066"/>
    </physiologicalReaction>
</comment>
<dbReference type="InterPro" id="IPR051363">
    <property type="entry name" value="RLR_Helicase"/>
</dbReference>
<keyword evidence="15" id="KW-0832">Ubl conjugation</keyword>
<dbReference type="GO" id="GO:0005737">
    <property type="term" value="C:cytoplasm"/>
    <property type="evidence" value="ECO:0007669"/>
    <property type="project" value="UniProtKB-SubCell"/>
</dbReference>
<dbReference type="PROSITE" id="PS51194">
    <property type="entry name" value="HELICASE_CTER"/>
    <property type="match status" value="1"/>
</dbReference>
<evidence type="ECO:0000256" key="17">
    <source>
        <dbReference type="ARBA" id="ARBA00022884"/>
    </source>
</evidence>
<dbReference type="GO" id="GO:0005524">
    <property type="term" value="F:ATP binding"/>
    <property type="evidence" value="ECO:0007669"/>
    <property type="project" value="UniProtKB-KW"/>
</dbReference>
<evidence type="ECO:0000256" key="11">
    <source>
        <dbReference type="ARBA" id="ARBA00022801"/>
    </source>
</evidence>
<dbReference type="GO" id="GO:0051607">
    <property type="term" value="P:defense response to virus"/>
    <property type="evidence" value="ECO:0007669"/>
    <property type="project" value="UniProtKB-KW"/>
</dbReference>
<dbReference type="GO" id="GO:0045087">
    <property type="term" value="P:innate immune response"/>
    <property type="evidence" value="ECO:0007669"/>
    <property type="project" value="UniProtKB-KW"/>
</dbReference>
<accession>K1PSM9</accession>
<proteinExistence type="inferred from homology"/>
<comment type="subcellular location">
    <subcellularLocation>
        <location evidence="1">Cytoplasm</location>
    </subcellularLocation>
</comment>
<feature type="compositionally biased region" description="Polar residues" evidence="20">
    <location>
        <begin position="402"/>
        <end position="414"/>
    </location>
</feature>
<keyword evidence="13" id="KW-0862">Zinc</keyword>
<dbReference type="GO" id="GO:0003724">
    <property type="term" value="F:RNA helicase activity"/>
    <property type="evidence" value="ECO:0007669"/>
    <property type="project" value="UniProtKB-EC"/>
</dbReference>
<evidence type="ECO:0000313" key="21">
    <source>
        <dbReference type="EMBL" id="EKC24603.1"/>
    </source>
</evidence>
<reference evidence="21" key="1">
    <citation type="journal article" date="2012" name="Nature">
        <title>The oyster genome reveals stress adaptation and complexity of shell formation.</title>
        <authorList>
            <person name="Zhang G."/>
            <person name="Fang X."/>
            <person name="Guo X."/>
            <person name="Li L."/>
            <person name="Luo R."/>
            <person name="Xu F."/>
            <person name="Yang P."/>
            <person name="Zhang L."/>
            <person name="Wang X."/>
            <person name="Qi H."/>
            <person name="Xiong Z."/>
            <person name="Que H."/>
            <person name="Xie Y."/>
            <person name="Holland P.W."/>
            <person name="Paps J."/>
            <person name="Zhu Y."/>
            <person name="Wu F."/>
            <person name="Chen Y."/>
            <person name="Wang J."/>
            <person name="Peng C."/>
            <person name="Meng J."/>
            <person name="Yang L."/>
            <person name="Liu J."/>
            <person name="Wen B."/>
            <person name="Zhang N."/>
            <person name="Huang Z."/>
            <person name="Zhu Q."/>
            <person name="Feng Y."/>
            <person name="Mount A."/>
            <person name="Hedgecock D."/>
            <person name="Xu Z."/>
            <person name="Liu Y."/>
            <person name="Domazet-Loso T."/>
            <person name="Du Y."/>
            <person name="Sun X."/>
            <person name="Zhang S."/>
            <person name="Liu B."/>
            <person name="Cheng P."/>
            <person name="Jiang X."/>
            <person name="Li J."/>
            <person name="Fan D."/>
            <person name="Wang W."/>
            <person name="Fu W."/>
            <person name="Wang T."/>
            <person name="Wang B."/>
            <person name="Zhang J."/>
            <person name="Peng Z."/>
            <person name="Li Y."/>
            <person name="Li N."/>
            <person name="Wang J."/>
            <person name="Chen M."/>
            <person name="He Y."/>
            <person name="Tan F."/>
            <person name="Song X."/>
            <person name="Zheng Q."/>
            <person name="Huang R."/>
            <person name="Yang H."/>
            <person name="Du X."/>
            <person name="Chen L."/>
            <person name="Yang M."/>
            <person name="Gaffney P.M."/>
            <person name="Wang S."/>
            <person name="Luo L."/>
            <person name="She Z."/>
            <person name="Ming Y."/>
            <person name="Huang W."/>
            <person name="Zhang S."/>
            <person name="Huang B."/>
            <person name="Zhang Y."/>
            <person name="Qu T."/>
            <person name="Ni P."/>
            <person name="Miao G."/>
            <person name="Wang J."/>
            <person name="Wang Q."/>
            <person name="Steinberg C.E."/>
            <person name="Wang H."/>
            <person name="Li N."/>
            <person name="Qian L."/>
            <person name="Zhang G."/>
            <person name="Li Y."/>
            <person name="Yang H."/>
            <person name="Liu X."/>
            <person name="Wang J."/>
            <person name="Yin Y."/>
            <person name="Wang J."/>
        </authorList>
    </citation>
    <scope>NUCLEOTIDE SEQUENCE [LARGE SCALE GENOMIC DNA]</scope>
    <source>
        <strain evidence="21">05x7-T-G4-1.051#20</strain>
    </source>
</reference>
<evidence type="ECO:0000256" key="18">
    <source>
        <dbReference type="ARBA" id="ARBA00023118"/>
    </source>
</evidence>
<dbReference type="InterPro" id="IPR027417">
    <property type="entry name" value="P-loop_NTPase"/>
</dbReference>
<keyword evidence="9" id="KW-0677">Repeat</keyword>
<keyword evidence="8" id="KW-0479">Metal-binding</keyword>
<organism evidence="21">
    <name type="scientific">Magallana gigas</name>
    <name type="common">Pacific oyster</name>
    <name type="synonym">Crassostrea gigas</name>
    <dbReference type="NCBI Taxonomy" id="29159"/>
    <lineage>
        <taxon>Eukaryota</taxon>
        <taxon>Metazoa</taxon>
        <taxon>Spiralia</taxon>
        <taxon>Lophotrochozoa</taxon>
        <taxon>Mollusca</taxon>
        <taxon>Bivalvia</taxon>
        <taxon>Autobranchia</taxon>
        <taxon>Pteriomorphia</taxon>
        <taxon>Ostreida</taxon>
        <taxon>Ostreoidea</taxon>
        <taxon>Ostreidae</taxon>
        <taxon>Magallana</taxon>
    </lineage>
</organism>
<dbReference type="PROSITE" id="PS51789">
    <property type="entry name" value="RLR_CTR"/>
    <property type="match status" value="1"/>
</dbReference>
<dbReference type="EMBL" id="JH817706">
    <property type="protein sequence ID" value="EKC24603.1"/>
    <property type="molecule type" value="Genomic_DNA"/>
</dbReference>
<evidence type="ECO:0000256" key="16">
    <source>
        <dbReference type="ARBA" id="ARBA00022859"/>
    </source>
</evidence>
<dbReference type="SUPFAM" id="SSF52540">
    <property type="entry name" value="P-loop containing nucleoside triphosphate hydrolases"/>
    <property type="match status" value="2"/>
</dbReference>
<dbReference type="InterPro" id="IPR041204">
    <property type="entry name" value="RIG-I-like_C"/>
</dbReference>
<keyword evidence="7" id="KW-0399">Innate immunity</keyword>
<dbReference type="CDD" id="cd15804">
    <property type="entry name" value="RLR_C"/>
    <property type="match status" value="1"/>
</dbReference>
<dbReference type="InterPro" id="IPR011029">
    <property type="entry name" value="DEATH-like_dom_sf"/>
</dbReference>
<dbReference type="PANTHER" id="PTHR14074">
    <property type="entry name" value="HELICASE WITH DEATH DOMAIN-RELATED"/>
    <property type="match status" value="1"/>
</dbReference>